<dbReference type="OrthoDB" id="4508405at2759"/>
<name>A0A3A2Z2P5_9EURO</name>
<reference evidence="3" key="1">
    <citation type="submission" date="2017-02" db="EMBL/GenBank/DDBJ databases">
        <authorList>
            <person name="Tafer H."/>
            <person name="Lopandic K."/>
        </authorList>
    </citation>
    <scope>NUCLEOTIDE SEQUENCE [LARGE SCALE GENOMIC DNA]</scope>
    <source>
        <strain evidence="3">CBS 366.77</strain>
    </source>
</reference>
<gene>
    <name evidence="2" type="ORF">PHISCL_10623</name>
</gene>
<evidence type="ECO:0000313" key="3">
    <source>
        <dbReference type="Proteomes" id="UP000266188"/>
    </source>
</evidence>
<organism evidence="2 3">
    <name type="scientific">Aspergillus sclerotialis</name>
    <dbReference type="NCBI Taxonomy" id="2070753"/>
    <lineage>
        <taxon>Eukaryota</taxon>
        <taxon>Fungi</taxon>
        <taxon>Dikarya</taxon>
        <taxon>Ascomycota</taxon>
        <taxon>Pezizomycotina</taxon>
        <taxon>Eurotiomycetes</taxon>
        <taxon>Eurotiomycetidae</taxon>
        <taxon>Eurotiales</taxon>
        <taxon>Aspergillaceae</taxon>
        <taxon>Aspergillus</taxon>
        <taxon>Aspergillus subgen. Polypaecilum</taxon>
    </lineage>
</organism>
<sequence>MYGCYPGSELDRALYAYQRPDEGVFFMTPDTVPLGTPHPVAGITSPAESVSTPGPDGGVSSYSTPSTMYCGSPQLGERTLPGLIATMSNQSAESTMLVSDWSRQSRISPAATGSN</sequence>
<dbReference type="Proteomes" id="UP000266188">
    <property type="component" value="Unassembled WGS sequence"/>
</dbReference>
<feature type="region of interest" description="Disordered" evidence="1">
    <location>
        <begin position="36"/>
        <end position="74"/>
    </location>
</feature>
<proteinExistence type="predicted"/>
<dbReference type="STRING" id="2070753.A0A3A2Z2P5"/>
<accession>A0A3A2Z2P5</accession>
<comment type="caution">
    <text evidence="2">The sequence shown here is derived from an EMBL/GenBank/DDBJ whole genome shotgun (WGS) entry which is preliminary data.</text>
</comment>
<evidence type="ECO:0000256" key="1">
    <source>
        <dbReference type="SAM" id="MobiDB-lite"/>
    </source>
</evidence>
<feature type="region of interest" description="Disordered" evidence="1">
    <location>
        <begin position="96"/>
        <end position="115"/>
    </location>
</feature>
<protein>
    <submittedName>
        <fullName evidence="2">Uncharacterized protein</fullName>
    </submittedName>
</protein>
<evidence type="ECO:0000313" key="2">
    <source>
        <dbReference type="EMBL" id="RJE17040.1"/>
    </source>
</evidence>
<dbReference type="AlphaFoldDB" id="A0A3A2Z2P5"/>
<feature type="compositionally biased region" description="Polar residues" evidence="1">
    <location>
        <begin position="60"/>
        <end position="69"/>
    </location>
</feature>
<keyword evidence="3" id="KW-1185">Reference proteome</keyword>
<dbReference type="EMBL" id="MVGC01001787">
    <property type="protein sequence ID" value="RJE17040.1"/>
    <property type="molecule type" value="Genomic_DNA"/>
</dbReference>